<evidence type="ECO:0000259" key="2">
    <source>
        <dbReference type="Pfam" id="PF14501"/>
    </source>
</evidence>
<feature type="transmembrane region" description="Helical" evidence="1">
    <location>
        <begin position="199"/>
        <end position="222"/>
    </location>
</feature>
<dbReference type="PANTHER" id="PTHR40448">
    <property type="entry name" value="TWO-COMPONENT SENSOR HISTIDINE KINASE"/>
    <property type="match status" value="1"/>
</dbReference>
<feature type="domain" description="Sensor histidine kinase NatK-like C-terminal" evidence="2">
    <location>
        <begin position="348"/>
        <end position="439"/>
    </location>
</feature>
<keyword evidence="1" id="KW-0812">Transmembrane</keyword>
<dbReference type="InterPro" id="IPR036890">
    <property type="entry name" value="HATPase_C_sf"/>
</dbReference>
<gene>
    <name evidence="3" type="ORF">IV59_GL002134</name>
</gene>
<proteinExistence type="predicted"/>
<protein>
    <recommendedName>
        <fullName evidence="2">Sensor histidine kinase NatK-like C-terminal domain-containing protein</fullName>
    </recommendedName>
</protein>
<feature type="transmembrane region" description="Helical" evidence="1">
    <location>
        <begin position="92"/>
        <end position="117"/>
    </location>
</feature>
<feature type="transmembrane region" description="Helical" evidence="1">
    <location>
        <begin position="20"/>
        <end position="38"/>
    </location>
</feature>
<sequence length="450" mass="51060">MILIIKLRRLNTMIMLPQYIGQITDVFTLVSFFANLFIIEPKSKNRYNIIIAIISIVAISYIDLLYNLASVPLLAILYFIVLKRKQSSVSRWISNFVTALLFTFITAQLASFLTIAILQIPLGKVNNQLALLVILYFSLTIIITAFFLIARYLILKLISKINMDQRFAATIFGYNAATLLLFLTLAIAVTRWIGKESALASIILPLFGILAFIMLLITVILYSRNIENLQLAHKEELNKDNTLYVKELEKKYHEARKAKHDYKNMLFTLQVIAKNGNSNTLYESVSNLLQSDTEFDDDSYLTIHKINDPFIRGIITQKLTEAKEKNMKTSLEVTERIPDLGKINIIVTRILGILMDNAIEAAIKSEDHRISVAVISTDSNIRFLIKNSVAKGTKININRIFEEEYSNKGSERGLGLSTVKDLTSHYDNLLISVTFTDTFTVILTLEKANQ</sequence>
<organism evidence="3 4">
    <name type="scientific">Paucilactobacillus hokkaidonensis</name>
    <dbReference type="NCBI Taxonomy" id="1193095"/>
    <lineage>
        <taxon>Bacteria</taxon>
        <taxon>Bacillati</taxon>
        <taxon>Bacillota</taxon>
        <taxon>Bacilli</taxon>
        <taxon>Lactobacillales</taxon>
        <taxon>Lactobacillaceae</taxon>
        <taxon>Paucilactobacillus</taxon>
    </lineage>
</organism>
<name>A0ABR5Q6G5_9LACO</name>
<reference evidence="3 4" key="1">
    <citation type="journal article" date="2015" name="Genome Announc.">
        <title>Expanding the biotechnology potential of lactobacilli through comparative genomics of 213 strains and associated genera.</title>
        <authorList>
            <person name="Sun Z."/>
            <person name="Harris H.M."/>
            <person name="McCann A."/>
            <person name="Guo C."/>
            <person name="Argimon S."/>
            <person name="Zhang W."/>
            <person name="Yang X."/>
            <person name="Jeffery I.B."/>
            <person name="Cooney J.C."/>
            <person name="Kagawa T.F."/>
            <person name="Liu W."/>
            <person name="Song Y."/>
            <person name="Salvetti E."/>
            <person name="Wrobel A."/>
            <person name="Rasinkangas P."/>
            <person name="Parkhill J."/>
            <person name="Rea M.C."/>
            <person name="O'Sullivan O."/>
            <person name="Ritari J."/>
            <person name="Douillard F.P."/>
            <person name="Paul Ross R."/>
            <person name="Yang R."/>
            <person name="Briner A.E."/>
            <person name="Felis G.E."/>
            <person name="de Vos W.M."/>
            <person name="Barrangou R."/>
            <person name="Klaenhammer T.R."/>
            <person name="Caufield P.W."/>
            <person name="Cui Y."/>
            <person name="Zhang H."/>
            <person name="O'Toole P.W."/>
        </authorList>
    </citation>
    <scope>NUCLEOTIDE SEQUENCE [LARGE SCALE GENOMIC DNA]</scope>
    <source>
        <strain evidence="3 4">DSM 26202</strain>
    </source>
</reference>
<dbReference type="SUPFAM" id="SSF55874">
    <property type="entry name" value="ATPase domain of HSP90 chaperone/DNA topoisomerase II/histidine kinase"/>
    <property type="match status" value="1"/>
</dbReference>
<dbReference type="Pfam" id="PF14501">
    <property type="entry name" value="HATPase_c_5"/>
    <property type="match status" value="1"/>
</dbReference>
<accession>A0ABR5Q6G5</accession>
<dbReference type="InterPro" id="IPR032834">
    <property type="entry name" value="NatK-like_C"/>
</dbReference>
<feature type="transmembrane region" description="Helical" evidence="1">
    <location>
        <begin position="129"/>
        <end position="155"/>
    </location>
</feature>
<keyword evidence="4" id="KW-1185">Reference proteome</keyword>
<dbReference type="PANTHER" id="PTHR40448:SF1">
    <property type="entry name" value="TWO-COMPONENT SENSOR HISTIDINE KINASE"/>
    <property type="match status" value="1"/>
</dbReference>
<keyword evidence="1" id="KW-0472">Membrane</keyword>
<evidence type="ECO:0000313" key="3">
    <source>
        <dbReference type="EMBL" id="KRO10113.1"/>
    </source>
</evidence>
<dbReference type="Gene3D" id="3.30.565.10">
    <property type="entry name" value="Histidine kinase-like ATPase, C-terminal domain"/>
    <property type="match status" value="1"/>
</dbReference>
<evidence type="ECO:0000256" key="1">
    <source>
        <dbReference type="SAM" id="Phobius"/>
    </source>
</evidence>
<dbReference type="EMBL" id="JQCH01000008">
    <property type="protein sequence ID" value="KRO10113.1"/>
    <property type="molecule type" value="Genomic_DNA"/>
</dbReference>
<keyword evidence="1" id="KW-1133">Transmembrane helix</keyword>
<evidence type="ECO:0000313" key="4">
    <source>
        <dbReference type="Proteomes" id="UP000051884"/>
    </source>
</evidence>
<dbReference type="Proteomes" id="UP000051884">
    <property type="component" value="Unassembled WGS sequence"/>
</dbReference>
<feature type="transmembrane region" description="Helical" evidence="1">
    <location>
        <begin position="167"/>
        <end position="193"/>
    </location>
</feature>
<feature type="transmembrane region" description="Helical" evidence="1">
    <location>
        <begin position="50"/>
        <end position="80"/>
    </location>
</feature>
<comment type="caution">
    <text evidence="3">The sequence shown here is derived from an EMBL/GenBank/DDBJ whole genome shotgun (WGS) entry which is preliminary data.</text>
</comment>